<name>A0ABP6N533_9ACTN</name>
<protein>
    <submittedName>
        <fullName evidence="1">Uncharacterized protein</fullName>
    </submittedName>
</protein>
<sequence>MKLSGWTFSKHALGRALDMLATPEEIRACLESPELIYDQNDYGPDRKMFLRGRLALPVNAAERHVLSVLHRTADVYDRGDVSYTLRQVAS</sequence>
<dbReference type="EMBL" id="BAAAUT010000021">
    <property type="protein sequence ID" value="GAA3136522.1"/>
    <property type="molecule type" value="Genomic_DNA"/>
</dbReference>
<gene>
    <name evidence="1" type="ORF">GCM10010466_29170</name>
</gene>
<organism evidence="1 2">
    <name type="scientific">Planomonospora alba</name>
    <dbReference type="NCBI Taxonomy" id="161354"/>
    <lineage>
        <taxon>Bacteria</taxon>
        <taxon>Bacillati</taxon>
        <taxon>Actinomycetota</taxon>
        <taxon>Actinomycetes</taxon>
        <taxon>Streptosporangiales</taxon>
        <taxon>Streptosporangiaceae</taxon>
        <taxon>Planomonospora</taxon>
    </lineage>
</organism>
<comment type="caution">
    <text evidence="1">The sequence shown here is derived from an EMBL/GenBank/DDBJ whole genome shotgun (WGS) entry which is preliminary data.</text>
</comment>
<reference evidence="2" key="1">
    <citation type="journal article" date="2019" name="Int. J. Syst. Evol. Microbiol.">
        <title>The Global Catalogue of Microorganisms (GCM) 10K type strain sequencing project: providing services to taxonomists for standard genome sequencing and annotation.</title>
        <authorList>
            <consortium name="The Broad Institute Genomics Platform"/>
            <consortium name="The Broad Institute Genome Sequencing Center for Infectious Disease"/>
            <person name="Wu L."/>
            <person name="Ma J."/>
        </authorList>
    </citation>
    <scope>NUCLEOTIDE SEQUENCE [LARGE SCALE GENOMIC DNA]</scope>
    <source>
        <strain evidence="2">JCM 9373</strain>
    </source>
</reference>
<proteinExistence type="predicted"/>
<evidence type="ECO:0000313" key="1">
    <source>
        <dbReference type="EMBL" id="GAA3136522.1"/>
    </source>
</evidence>
<keyword evidence="2" id="KW-1185">Reference proteome</keyword>
<evidence type="ECO:0000313" key="2">
    <source>
        <dbReference type="Proteomes" id="UP001500320"/>
    </source>
</evidence>
<dbReference type="Proteomes" id="UP001500320">
    <property type="component" value="Unassembled WGS sequence"/>
</dbReference>
<accession>A0ABP6N533</accession>